<evidence type="ECO:0000313" key="1">
    <source>
        <dbReference type="EMBL" id="KAJ9081274.1"/>
    </source>
</evidence>
<dbReference type="Proteomes" id="UP001165960">
    <property type="component" value="Unassembled WGS sequence"/>
</dbReference>
<sequence>MIHTETYRESEVLDVSPAQYSKPHVFHKTPTEMNIIPWFSMIGTPSTSKSLPDMLMPWKHIKKIQQNHVYTQLRVKELALNHWTLGLDIVVLRINLKNMDLETQLHILGSLDTPKLRELALWSLVAEERSVVIISSNFPNLVRYKAAYLPPSSPGLYAAPNAKSLKSLAVNYITKKPHPVYMTISSIPTNLTKVDLGFVSLDLPWHTNGAPIGPKVKELRLSTPHDTHLLIFHFPNIHTLDYDLQEENLDSYICVTRFKHLKTLLLTAAYNKYPSFPLIQSRTVTSLTLRHNKDLGRTLWFWIAEAFPNLVHLSIQGTTIPEANIPQHFHNAMPKLRSFESQTNLPHHFWDQFSSFAPNAQIICNSY</sequence>
<evidence type="ECO:0000313" key="2">
    <source>
        <dbReference type="Proteomes" id="UP001165960"/>
    </source>
</evidence>
<protein>
    <submittedName>
        <fullName evidence="1">Uncharacterized protein</fullName>
    </submittedName>
</protein>
<name>A0ACC2U2Z1_9FUNG</name>
<reference evidence="1" key="1">
    <citation type="submission" date="2022-04" db="EMBL/GenBank/DDBJ databases">
        <title>Genome of the entomopathogenic fungus Entomophthora muscae.</title>
        <authorList>
            <person name="Elya C."/>
            <person name="Lovett B.R."/>
            <person name="Lee E."/>
            <person name="Macias A.M."/>
            <person name="Hajek A.E."/>
            <person name="De Bivort B.L."/>
            <person name="Kasson M.T."/>
            <person name="De Fine Licht H.H."/>
            <person name="Stajich J.E."/>
        </authorList>
    </citation>
    <scope>NUCLEOTIDE SEQUENCE</scope>
    <source>
        <strain evidence="1">Berkeley</strain>
    </source>
</reference>
<proteinExistence type="predicted"/>
<accession>A0ACC2U2Z1</accession>
<organism evidence="1 2">
    <name type="scientific">Entomophthora muscae</name>
    <dbReference type="NCBI Taxonomy" id="34485"/>
    <lineage>
        <taxon>Eukaryota</taxon>
        <taxon>Fungi</taxon>
        <taxon>Fungi incertae sedis</taxon>
        <taxon>Zoopagomycota</taxon>
        <taxon>Entomophthoromycotina</taxon>
        <taxon>Entomophthoromycetes</taxon>
        <taxon>Entomophthorales</taxon>
        <taxon>Entomophthoraceae</taxon>
        <taxon>Entomophthora</taxon>
    </lineage>
</organism>
<comment type="caution">
    <text evidence="1">The sequence shown here is derived from an EMBL/GenBank/DDBJ whole genome shotgun (WGS) entry which is preliminary data.</text>
</comment>
<gene>
    <name evidence="1" type="ORF">DSO57_1016462</name>
</gene>
<keyword evidence="2" id="KW-1185">Reference proteome</keyword>
<dbReference type="EMBL" id="QTSX02001487">
    <property type="protein sequence ID" value="KAJ9081274.1"/>
    <property type="molecule type" value="Genomic_DNA"/>
</dbReference>